<sequence length="148" mass="16156">MKTNTANQITMLLCYCNPKATYIPTKKLQKMQSNPQALSINLALPSSPANLATLALSSTQASPVETWRLFATLPFPPHEAPIDYPVARGAIETPNRLRSQVVTTTRDTLMHLRPPAPSKIALVPTRPTSGLQAGAALTEQANHQMEHY</sequence>
<accession>A0A2N5SK99</accession>
<reference evidence="1 2" key="1">
    <citation type="submission" date="2017-11" db="EMBL/GenBank/DDBJ databases">
        <title>De novo assembly and phasing of dikaryotic genomes from two isolates of Puccinia coronata f. sp. avenae, the causal agent of oat crown rust.</title>
        <authorList>
            <person name="Miller M.E."/>
            <person name="Zhang Y."/>
            <person name="Omidvar V."/>
            <person name="Sperschneider J."/>
            <person name="Schwessinger B."/>
            <person name="Raley C."/>
            <person name="Palmer J.M."/>
            <person name="Garnica D."/>
            <person name="Upadhyaya N."/>
            <person name="Rathjen J."/>
            <person name="Taylor J.M."/>
            <person name="Park R.F."/>
            <person name="Dodds P.N."/>
            <person name="Hirsch C.D."/>
            <person name="Kianian S.F."/>
            <person name="Figueroa M."/>
        </authorList>
    </citation>
    <scope>NUCLEOTIDE SEQUENCE [LARGE SCALE GENOMIC DNA]</scope>
    <source>
        <strain evidence="1">12SD80</strain>
    </source>
</reference>
<proteinExistence type="predicted"/>
<dbReference type="EMBL" id="PGCI01000844">
    <property type="protein sequence ID" value="PLW13670.1"/>
    <property type="molecule type" value="Genomic_DNA"/>
</dbReference>
<comment type="caution">
    <text evidence="1">The sequence shown here is derived from an EMBL/GenBank/DDBJ whole genome shotgun (WGS) entry which is preliminary data.</text>
</comment>
<evidence type="ECO:0000313" key="1">
    <source>
        <dbReference type="EMBL" id="PLW13670.1"/>
    </source>
</evidence>
<gene>
    <name evidence="1" type="ORF">PCASD_23392</name>
</gene>
<protein>
    <submittedName>
        <fullName evidence="1">Uncharacterized protein</fullName>
    </submittedName>
</protein>
<organism evidence="1 2">
    <name type="scientific">Puccinia coronata f. sp. avenae</name>
    <dbReference type="NCBI Taxonomy" id="200324"/>
    <lineage>
        <taxon>Eukaryota</taxon>
        <taxon>Fungi</taxon>
        <taxon>Dikarya</taxon>
        <taxon>Basidiomycota</taxon>
        <taxon>Pucciniomycotina</taxon>
        <taxon>Pucciniomycetes</taxon>
        <taxon>Pucciniales</taxon>
        <taxon>Pucciniaceae</taxon>
        <taxon>Puccinia</taxon>
    </lineage>
</organism>
<dbReference type="AlphaFoldDB" id="A0A2N5SK99"/>
<name>A0A2N5SK99_9BASI</name>
<dbReference type="Proteomes" id="UP000235392">
    <property type="component" value="Unassembled WGS sequence"/>
</dbReference>
<evidence type="ECO:0000313" key="2">
    <source>
        <dbReference type="Proteomes" id="UP000235392"/>
    </source>
</evidence>